<feature type="domain" description="Glycosyltransferase RgtA/B/C/D-like" evidence="9">
    <location>
        <begin position="28"/>
        <end position="135"/>
    </location>
</feature>
<dbReference type="AlphaFoldDB" id="A0A538TZ96"/>
<dbReference type="InterPro" id="IPR038731">
    <property type="entry name" value="RgtA/B/C-like"/>
</dbReference>
<keyword evidence="3" id="KW-0328">Glycosyltransferase</keyword>
<evidence type="ECO:0000256" key="7">
    <source>
        <dbReference type="ARBA" id="ARBA00023136"/>
    </source>
</evidence>
<feature type="transmembrane region" description="Helical" evidence="8">
    <location>
        <begin position="119"/>
        <end position="136"/>
    </location>
</feature>
<evidence type="ECO:0000256" key="1">
    <source>
        <dbReference type="ARBA" id="ARBA00004651"/>
    </source>
</evidence>
<accession>A0A538TZ96</accession>
<evidence type="ECO:0000256" key="6">
    <source>
        <dbReference type="ARBA" id="ARBA00022989"/>
    </source>
</evidence>
<keyword evidence="7 8" id="KW-0472">Membrane</keyword>
<comment type="caution">
    <text evidence="10">The sequence shown here is derived from an EMBL/GenBank/DDBJ whole genome shotgun (WGS) entry which is preliminary data.</text>
</comment>
<feature type="transmembrane region" description="Helical" evidence="8">
    <location>
        <begin position="244"/>
        <end position="263"/>
    </location>
</feature>
<name>A0A538TZ96_UNCEI</name>
<evidence type="ECO:0000313" key="10">
    <source>
        <dbReference type="EMBL" id="TMQ68976.1"/>
    </source>
</evidence>
<proteinExistence type="predicted"/>
<dbReference type="GO" id="GO:0005886">
    <property type="term" value="C:plasma membrane"/>
    <property type="evidence" value="ECO:0007669"/>
    <property type="project" value="UniProtKB-SubCell"/>
</dbReference>
<evidence type="ECO:0000313" key="11">
    <source>
        <dbReference type="Proteomes" id="UP000319771"/>
    </source>
</evidence>
<dbReference type="PANTHER" id="PTHR33908">
    <property type="entry name" value="MANNOSYLTRANSFERASE YKCB-RELATED"/>
    <property type="match status" value="1"/>
</dbReference>
<evidence type="ECO:0000256" key="3">
    <source>
        <dbReference type="ARBA" id="ARBA00022676"/>
    </source>
</evidence>
<feature type="transmembrane region" description="Helical" evidence="8">
    <location>
        <begin position="269"/>
        <end position="288"/>
    </location>
</feature>
<keyword evidence="6 8" id="KW-1133">Transmembrane helix</keyword>
<feature type="transmembrane region" description="Helical" evidence="8">
    <location>
        <begin position="49"/>
        <end position="69"/>
    </location>
</feature>
<sequence length="601" mass="63326">RVTGAIRSTLDFRVLQQLDPTAFYVMGRSITALLGALTVVPVFRLTRRVAGRGAAIAAAVLVAVSPPLIAKSQLIEVDVPLTLFVAWSLLAALDLTGGLTRRRALVAGVTIGLATAAKYPGIALAIPFAVAIAVAGRPAEGAPERRSPRGREAPIGWPAALGFGAAAMLATLFVASPYLFLDLRAALADLAVEREHMRLGHFGSDSGSTWMTYARDWCTAVAGGPVALASLAGLVLFVARRRAWALVAGSFMLAYAALVSSFAMKADRYLLPLLPPAFVFACALAAEAGGRVAPAAARAPAGGPAAAAARPGGGRAGLVFTALASVFVLAALAGLPAHLETLRPDTRSLARAWFEANVPEGSFVVSEPYGPPLRSPLALQAMDRDLLPALQARGDAHRIYPTLEVPMFQVNPARSAVFYDPSLYRMADAFVVTGAARDRYRAEPARFRAQLALYDTLEASWVRWHEFPANGGPGPAIVVYRNPAQPVPFAARRPSPGAPPRLRDGPPTGGEAYFYYAVGLDYELFGFLAPAMSAYLEGMKHLAAESGPWLACVERAANLLGKAGRPGEAADLLERSAAAATRPEDAARLRGQLARLRAGTR</sequence>
<dbReference type="Proteomes" id="UP000319771">
    <property type="component" value="Unassembled WGS sequence"/>
</dbReference>
<protein>
    <submittedName>
        <fullName evidence="10">Phospholipid carrier-dependent glycosyltransferase</fullName>
    </submittedName>
</protein>
<feature type="transmembrane region" description="Helical" evidence="8">
    <location>
        <begin position="318"/>
        <end position="339"/>
    </location>
</feature>
<keyword evidence="5 8" id="KW-0812">Transmembrane</keyword>
<evidence type="ECO:0000256" key="5">
    <source>
        <dbReference type="ARBA" id="ARBA00022692"/>
    </source>
</evidence>
<feature type="non-terminal residue" evidence="10">
    <location>
        <position position="1"/>
    </location>
</feature>
<dbReference type="GO" id="GO:0009103">
    <property type="term" value="P:lipopolysaccharide biosynthetic process"/>
    <property type="evidence" value="ECO:0007669"/>
    <property type="project" value="UniProtKB-ARBA"/>
</dbReference>
<organism evidence="10 11">
    <name type="scientific">Eiseniibacteriota bacterium</name>
    <dbReference type="NCBI Taxonomy" id="2212470"/>
    <lineage>
        <taxon>Bacteria</taxon>
        <taxon>Candidatus Eiseniibacteriota</taxon>
    </lineage>
</organism>
<feature type="transmembrane region" description="Helical" evidence="8">
    <location>
        <begin position="81"/>
        <end position="99"/>
    </location>
</feature>
<dbReference type="InterPro" id="IPR050297">
    <property type="entry name" value="LipidA_mod_glycosyltrf_83"/>
</dbReference>
<evidence type="ECO:0000259" key="9">
    <source>
        <dbReference type="Pfam" id="PF13231"/>
    </source>
</evidence>
<dbReference type="EMBL" id="VBPB01000355">
    <property type="protein sequence ID" value="TMQ68976.1"/>
    <property type="molecule type" value="Genomic_DNA"/>
</dbReference>
<evidence type="ECO:0000256" key="8">
    <source>
        <dbReference type="SAM" id="Phobius"/>
    </source>
</evidence>
<dbReference type="Pfam" id="PF13231">
    <property type="entry name" value="PMT_2"/>
    <property type="match status" value="1"/>
</dbReference>
<feature type="transmembrane region" description="Helical" evidence="8">
    <location>
        <begin position="220"/>
        <end position="239"/>
    </location>
</feature>
<feature type="transmembrane region" description="Helical" evidence="8">
    <location>
        <begin position="21"/>
        <end position="43"/>
    </location>
</feature>
<feature type="transmembrane region" description="Helical" evidence="8">
    <location>
        <begin position="157"/>
        <end position="180"/>
    </location>
</feature>
<dbReference type="GO" id="GO:0016763">
    <property type="term" value="F:pentosyltransferase activity"/>
    <property type="evidence" value="ECO:0007669"/>
    <property type="project" value="TreeGrafter"/>
</dbReference>
<keyword evidence="4 10" id="KW-0808">Transferase</keyword>
<gene>
    <name evidence="10" type="ORF">E6K81_15960</name>
</gene>
<comment type="subcellular location">
    <subcellularLocation>
        <location evidence="1">Cell membrane</location>
        <topology evidence="1">Multi-pass membrane protein</topology>
    </subcellularLocation>
</comment>
<dbReference type="PANTHER" id="PTHR33908:SF11">
    <property type="entry name" value="MEMBRANE PROTEIN"/>
    <property type="match status" value="1"/>
</dbReference>
<reference evidence="10 11" key="1">
    <citation type="journal article" date="2019" name="Nat. Microbiol.">
        <title>Mediterranean grassland soil C-N compound turnover is dependent on rainfall and depth, and is mediated by genomically divergent microorganisms.</title>
        <authorList>
            <person name="Diamond S."/>
            <person name="Andeer P.F."/>
            <person name="Li Z."/>
            <person name="Crits-Christoph A."/>
            <person name="Burstein D."/>
            <person name="Anantharaman K."/>
            <person name="Lane K.R."/>
            <person name="Thomas B.C."/>
            <person name="Pan C."/>
            <person name="Northen T.R."/>
            <person name="Banfield J.F."/>
        </authorList>
    </citation>
    <scope>NUCLEOTIDE SEQUENCE [LARGE SCALE GENOMIC DNA]</scope>
    <source>
        <strain evidence="10">WS_11</strain>
    </source>
</reference>
<keyword evidence="2" id="KW-1003">Cell membrane</keyword>
<evidence type="ECO:0000256" key="4">
    <source>
        <dbReference type="ARBA" id="ARBA00022679"/>
    </source>
</evidence>
<evidence type="ECO:0000256" key="2">
    <source>
        <dbReference type="ARBA" id="ARBA00022475"/>
    </source>
</evidence>